<dbReference type="AlphaFoldDB" id="A0A819IJJ3"/>
<name>A0A819IJJ3_9BILA</name>
<dbReference type="Proteomes" id="UP000663868">
    <property type="component" value="Unassembled WGS sequence"/>
</dbReference>
<organism evidence="4 5">
    <name type="scientific">Adineta steineri</name>
    <dbReference type="NCBI Taxonomy" id="433720"/>
    <lineage>
        <taxon>Eukaryota</taxon>
        <taxon>Metazoa</taxon>
        <taxon>Spiralia</taxon>
        <taxon>Gnathifera</taxon>
        <taxon>Rotifera</taxon>
        <taxon>Eurotatoria</taxon>
        <taxon>Bdelloidea</taxon>
        <taxon>Adinetida</taxon>
        <taxon>Adinetidae</taxon>
        <taxon>Adineta</taxon>
    </lineage>
</organism>
<keyword evidence="2" id="KW-1133">Transmembrane helix</keyword>
<feature type="transmembrane region" description="Helical" evidence="2">
    <location>
        <begin position="130"/>
        <end position="150"/>
    </location>
</feature>
<evidence type="ECO:0000313" key="5">
    <source>
        <dbReference type="Proteomes" id="UP000663868"/>
    </source>
</evidence>
<accession>A0A819IJJ3</accession>
<feature type="transmembrane region" description="Helical" evidence="2">
    <location>
        <begin position="563"/>
        <end position="584"/>
    </location>
</feature>
<proteinExistence type="predicted"/>
<evidence type="ECO:0000313" key="3">
    <source>
        <dbReference type="EMBL" id="CAF1144704.1"/>
    </source>
</evidence>
<keyword evidence="2" id="KW-0812">Transmembrane</keyword>
<feature type="transmembrane region" description="Helical" evidence="2">
    <location>
        <begin position="524"/>
        <end position="551"/>
    </location>
</feature>
<feature type="region of interest" description="Disordered" evidence="1">
    <location>
        <begin position="1"/>
        <end position="28"/>
    </location>
</feature>
<dbReference type="PANTHER" id="PTHR36851:SF1">
    <property type="entry name" value="GLYCO_TRANS_2-LIKE DOMAIN-CONTAINING PROTEIN"/>
    <property type="match status" value="1"/>
</dbReference>
<dbReference type="PANTHER" id="PTHR36851">
    <property type="entry name" value="UNNAMED PRODUCT"/>
    <property type="match status" value="1"/>
</dbReference>
<dbReference type="InterPro" id="IPR029044">
    <property type="entry name" value="Nucleotide-diphossugar_trans"/>
</dbReference>
<evidence type="ECO:0000256" key="1">
    <source>
        <dbReference type="SAM" id="MobiDB-lite"/>
    </source>
</evidence>
<protein>
    <recommendedName>
        <fullName evidence="6">Glycosyltransferase 2-like domain-containing protein</fullName>
    </recommendedName>
</protein>
<dbReference type="SUPFAM" id="SSF53448">
    <property type="entry name" value="Nucleotide-diphospho-sugar transferases"/>
    <property type="match status" value="1"/>
</dbReference>
<dbReference type="EMBL" id="CAJNOE010000317">
    <property type="protein sequence ID" value="CAF1144704.1"/>
    <property type="molecule type" value="Genomic_DNA"/>
</dbReference>
<dbReference type="Proteomes" id="UP000663860">
    <property type="component" value="Unassembled WGS sequence"/>
</dbReference>
<reference evidence="4" key="1">
    <citation type="submission" date="2021-02" db="EMBL/GenBank/DDBJ databases">
        <authorList>
            <person name="Nowell W R."/>
        </authorList>
    </citation>
    <scope>NUCLEOTIDE SEQUENCE</scope>
</reference>
<evidence type="ECO:0008006" key="6">
    <source>
        <dbReference type="Google" id="ProtNLM"/>
    </source>
</evidence>
<feature type="transmembrane region" description="Helical" evidence="2">
    <location>
        <begin position="479"/>
        <end position="504"/>
    </location>
</feature>
<feature type="transmembrane region" description="Helical" evidence="2">
    <location>
        <begin position="170"/>
        <end position="189"/>
    </location>
</feature>
<evidence type="ECO:0000256" key="2">
    <source>
        <dbReference type="SAM" id="Phobius"/>
    </source>
</evidence>
<dbReference type="EMBL" id="CAJOBB010001911">
    <property type="protein sequence ID" value="CAF3918184.1"/>
    <property type="molecule type" value="Genomic_DNA"/>
</dbReference>
<comment type="caution">
    <text evidence="4">The sequence shown here is derived from an EMBL/GenBank/DDBJ whole genome shotgun (WGS) entry which is preliminary data.</text>
</comment>
<gene>
    <name evidence="3" type="ORF">IZO911_LOCUS25430</name>
    <name evidence="4" type="ORF">KXQ929_LOCUS23744</name>
</gene>
<sequence>MGITNNEFESVPIHEYSDNGSSVLSEDSNDKIASLPNEYVEIQMEQQNYHKDEYYRERSLSKAEQKINDMEQEAELVSQILQRPRYTSVTSITNNKSKHDDIVISTISPNAFIETGLTLHRDMKPGSQRFRWNILFNILVWLIVPFPFWIPFVSNKVAYYMIPSIQGVFVFMWIIIAVFALKNALILYFNRQRDFTKEFDRTEMMRIRHIFLMSCYKEPIDLISQSIQSVADQTEVQQVTMVIAFEQRTPDKEEKCKFLEEKFGDCGFERIIFTIHPSGVPNEIPGKCSNSNYGIRMAVQQMAIEEKDADNVLVTTCDTDSKFHPQYVAALTYKYLKDGKPALTTLYQSPLIYNWKLDSLSVVTRVTGLLRSLLMLGALIPFNINTMSIYSYSLSLGKKGNYVHPAYQMEDIICLIRWMGITGQRLKISLVPVPVLSGPTSGETVETEVMEWARQARRWTIGAAEVFHYFIIKSRRIPAIAAGCWGVTFIIYYGILLCTGGLYGLTSMLSMLLIVKDVPVIIKYIMYGMLGIQMLTFLIAFIIDGFIAKLLNIQECIFIVRNFYHFLATPFVLLAYSFVELYALHEVLIFGKKVCKHGASAKVVL</sequence>
<keyword evidence="2" id="KW-0472">Membrane</keyword>
<evidence type="ECO:0000313" key="4">
    <source>
        <dbReference type="EMBL" id="CAF3918184.1"/>
    </source>
</evidence>